<gene>
    <name evidence="2" type="ORF">H1X69_12405</name>
</gene>
<feature type="region of interest" description="Disordered" evidence="1">
    <location>
        <begin position="1"/>
        <end position="28"/>
    </location>
</feature>
<name>A0A7W2HUN4_9ACTN</name>
<organism evidence="2 3">
    <name type="scientific">Streptomyces griseoaurantiacus</name>
    <dbReference type="NCBI Taxonomy" id="68213"/>
    <lineage>
        <taxon>Bacteria</taxon>
        <taxon>Bacillati</taxon>
        <taxon>Actinomycetota</taxon>
        <taxon>Actinomycetes</taxon>
        <taxon>Kitasatosporales</taxon>
        <taxon>Streptomycetaceae</taxon>
        <taxon>Streptomyces</taxon>
        <taxon>Streptomyces aurantiacus group</taxon>
    </lineage>
</organism>
<sequence length="126" mass="14133">MAAAPRKKTSSAQRKAPPTVAGGFEPLHFSSKAPTEERVVFFYIDDDEYTIPKFISKSFSLGVLDRAREVGMEIAVTEAMEELLGEDGYQALLHCPSLSDEDWTQFETIFRDVVFGKPEEQGKGRR</sequence>
<evidence type="ECO:0000313" key="3">
    <source>
        <dbReference type="Proteomes" id="UP000587608"/>
    </source>
</evidence>
<proteinExistence type="predicted"/>
<accession>A0A7W2HUN4</accession>
<dbReference type="Proteomes" id="UP000587608">
    <property type="component" value="Unassembled WGS sequence"/>
</dbReference>
<dbReference type="RefSeq" id="WP_191852807.1">
    <property type="nucleotide sequence ID" value="NZ_JACERG010000010.1"/>
</dbReference>
<comment type="caution">
    <text evidence="2">The sequence shown here is derived from an EMBL/GenBank/DDBJ whole genome shotgun (WGS) entry which is preliminary data.</text>
</comment>
<evidence type="ECO:0000313" key="2">
    <source>
        <dbReference type="EMBL" id="MBA5222218.1"/>
    </source>
</evidence>
<evidence type="ECO:0000256" key="1">
    <source>
        <dbReference type="SAM" id="MobiDB-lite"/>
    </source>
</evidence>
<reference evidence="2 3" key="1">
    <citation type="submission" date="2020-07" db="EMBL/GenBank/DDBJ databases">
        <title>Differential regulation of undecylprodigiosin biosynthesis in the yeast-scavenging Streptomyces strain MBK6.</title>
        <authorList>
            <person name="Baral B."/>
            <person name="Siitonen V."/>
            <person name="Laughlin M."/>
            <person name="Yamada K."/>
            <person name="Ilomaeki M."/>
            <person name="Metsae-Ketelae M."/>
            <person name="Niemi J."/>
        </authorList>
    </citation>
    <scope>NUCLEOTIDE SEQUENCE [LARGE SCALE GENOMIC DNA]</scope>
    <source>
        <strain evidence="2 3">MBK6</strain>
    </source>
</reference>
<protein>
    <submittedName>
        <fullName evidence="2">Uncharacterized protein</fullName>
    </submittedName>
</protein>
<dbReference type="EMBL" id="JACERG010000010">
    <property type="protein sequence ID" value="MBA5222218.1"/>
    <property type="molecule type" value="Genomic_DNA"/>
</dbReference>
<dbReference type="AlphaFoldDB" id="A0A7W2HUN4"/>